<dbReference type="SUPFAM" id="SSF55729">
    <property type="entry name" value="Acyl-CoA N-acyltransferases (Nat)"/>
    <property type="match status" value="1"/>
</dbReference>
<dbReference type="VEuPathDB" id="VectorBase:RPRC008633"/>
<evidence type="ECO:0000313" key="1">
    <source>
        <dbReference type="EMBL" id="JAA75361.1"/>
    </source>
</evidence>
<name>R4FLD1_RHOPR</name>
<dbReference type="EMBL" id="GAHY01002149">
    <property type="protein sequence ID" value="JAA75361.1"/>
    <property type="molecule type" value="mRNA"/>
</dbReference>
<accession>R4FLD1</accession>
<dbReference type="PANTHER" id="PTHR20905:SF32">
    <property type="entry name" value="ARYLALKYLAMINE N-ACETYLTRANSFERASE-LIKE 7, ISOFORM A"/>
    <property type="match status" value="1"/>
</dbReference>
<dbReference type="InterPro" id="IPR016181">
    <property type="entry name" value="Acyl_CoA_acyltransferase"/>
</dbReference>
<proteinExistence type="evidence at transcript level"/>
<dbReference type="AlphaFoldDB" id="R4FLD1"/>
<organism evidence="1">
    <name type="scientific">Rhodnius prolixus</name>
    <name type="common">Triatomid bug</name>
    <dbReference type="NCBI Taxonomy" id="13249"/>
    <lineage>
        <taxon>Eukaryota</taxon>
        <taxon>Metazoa</taxon>
        <taxon>Ecdysozoa</taxon>
        <taxon>Arthropoda</taxon>
        <taxon>Hexapoda</taxon>
        <taxon>Insecta</taxon>
        <taxon>Pterygota</taxon>
        <taxon>Neoptera</taxon>
        <taxon>Paraneoptera</taxon>
        <taxon>Hemiptera</taxon>
        <taxon>Heteroptera</taxon>
        <taxon>Panheteroptera</taxon>
        <taxon>Cimicomorpha</taxon>
        <taxon>Reduviidae</taxon>
        <taxon>Triatominae</taxon>
        <taxon>Rhodnius</taxon>
    </lineage>
</organism>
<dbReference type="Gene3D" id="3.40.630.30">
    <property type="match status" value="1"/>
</dbReference>
<dbReference type="GO" id="GO:0008080">
    <property type="term" value="F:N-acetyltransferase activity"/>
    <property type="evidence" value="ECO:0007669"/>
    <property type="project" value="TreeGrafter"/>
</dbReference>
<sequence length="236" mass="26684">MAANQEDNKWKRPKSVPIPTVWRKCTSIKKLADGKTSKFIIQDISEDKKEDVVDFMVEHFSRDETICQCLNLVEDPVSIEEFRVLWREMLAHNLGLVAYVEGEDGKPTSKIAGCNVTCMSYKSDYMTHDMVKGRVTRIIVRDILEYGSHIVDVFERYGVDEYMTAMGLCVDPMYRGQGLGLEILKARFDLGKAVGLKVTMTAFTGIASQIQAERAGFEVIAEIFYADFKDEDGNPV</sequence>
<keyword evidence="1" id="KW-0808">Transferase</keyword>
<dbReference type="PANTHER" id="PTHR20905">
    <property type="entry name" value="N-ACETYLTRANSFERASE-RELATED"/>
    <property type="match status" value="1"/>
</dbReference>
<reference evidence="1" key="1">
    <citation type="submission" date="2013-04" db="EMBL/GenBank/DDBJ databases">
        <title>An insight into the transcriptome of the digestive tract of the blood sucking bug, Rhodnius prolixus.</title>
        <authorList>
            <person name="Ribeiro J.M.C."/>
            <person name="Genta F.A."/>
            <person name="Sorgine M.H.F."/>
            <person name="Paiva-Silva G.O."/>
            <person name="Majerowicz D."/>
            <person name="Medeiros M."/>
            <person name="Koerich L."/>
            <person name="Terra W.R."/>
            <person name="Ferreira C."/>
            <person name="Pimentel A.C."/>
            <person name="Bisch P.M."/>
            <person name="Diniz M.M.P."/>
            <person name="Nascimento R."/>
            <person name="Salmon D."/>
            <person name="Silber A.M."/>
            <person name="Alves M."/>
            <person name="Oliveira M.F."/>
            <person name="Gondim K.C."/>
            <person name="Silva Neto M.A.C."/>
            <person name="Atella G.C."/>
            <person name="Araujo H."/>
            <person name="Dias F.S."/>
            <person name="Polycarpo C.R."/>
            <person name="Fampa P."/>
            <person name="Melo A.C."/>
            <person name="Tanaka A.S."/>
            <person name="Balczun C."/>
            <person name="Oliveira J.H.M."/>
            <person name="Goncalves R."/>
            <person name="Lazoski C."/>
            <person name="Pereira M.A."/>
            <person name="Rivera-Pomar R."/>
            <person name="Diambra L."/>
            <person name="Schaub G.A."/>
            <person name="Garcia E.S."/>
            <person name="Azambuja P."/>
            <person name="Braz G.R.C."/>
            <person name="Oliveira P.L."/>
        </authorList>
    </citation>
    <scope>NUCLEOTIDE SEQUENCE</scope>
</reference>
<protein>
    <submittedName>
        <fullName evidence="1">Putative acetyltransferase</fullName>
    </submittedName>
</protein>